<dbReference type="Pfam" id="PF12819">
    <property type="entry name" value="Malectin_like"/>
    <property type="match status" value="1"/>
</dbReference>
<evidence type="ECO:0000256" key="7">
    <source>
        <dbReference type="ARBA" id="ARBA00022777"/>
    </source>
</evidence>
<keyword evidence="8 12" id="KW-0067">ATP-binding</keyword>
<evidence type="ECO:0000313" key="17">
    <source>
        <dbReference type="Proteomes" id="UP001281410"/>
    </source>
</evidence>
<evidence type="ECO:0000256" key="13">
    <source>
        <dbReference type="SAM" id="Phobius"/>
    </source>
</evidence>
<evidence type="ECO:0000256" key="9">
    <source>
        <dbReference type="ARBA" id="ARBA00022989"/>
    </source>
</evidence>
<feature type="binding site" evidence="12">
    <location>
        <position position="520"/>
    </location>
    <ligand>
        <name>ATP</name>
        <dbReference type="ChEBI" id="CHEBI:30616"/>
    </ligand>
</feature>
<dbReference type="AlphaFoldDB" id="A0AAE0A9Z3"/>
<dbReference type="SUPFAM" id="SSF56112">
    <property type="entry name" value="Protein kinase-like (PK-like)"/>
    <property type="match status" value="1"/>
</dbReference>
<protein>
    <recommendedName>
        <fullName evidence="15">Protein kinase domain-containing protein</fullName>
    </recommendedName>
</protein>
<dbReference type="GO" id="GO:0005524">
    <property type="term" value="F:ATP binding"/>
    <property type="evidence" value="ECO:0007669"/>
    <property type="project" value="UniProtKB-UniRule"/>
</dbReference>
<evidence type="ECO:0000256" key="2">
    <source>
        <dbReference type="ARBA" id="ARBA00022527"/>
    </source>
</evidence>
<evidence type="ECO:0000256" key="11">
    <source>
        <dbReference type="ARBA" id="ARBA00023180"/>
    </source>
</evidence>
<feature type="transmembrane region" description="Helical" evidence="13">
    <location>
        <begin position="408"/>
        <end position="433"/>
    </location>
</feature>
<feature type="domain" description="Protein kinase" evidence="15">
    <location>
        <begin position="492"/>
        <end position="765"/>
    </location>
</feature>
<dbReference type="GO" id="GO:0004714">
    <property type="term" value="F:transmembrane receptor protein tyrosine kinase activity"/>
    <property type="evidence" value="ECO:0007669"/>
    <property type="project" value="InterPro"/>
</dbReference>
<dbReference type="FunFam" id="2.60.120.430:FF:000005">
    <property type="entry name" value="Putative receptor-like protein kinase"/>
    <property type="match status" value="1"/>
</dbReference>
<dbReference type="InterPro" id="IPR045272">
    <property type="entry name" value="ANXUR1/2-like"/>
</dbReference>
<keyword evidence="9 13" id="KW-1133">Transmembrane helix</keyword>
<dbReference type="InterPro" id="IPR001245">
    <property type="entry name" value="Ser-Thr/Tyr_kinase_cat_dom"/>
</dbReference>
<keyword evidence="17" id="KW-1185">Reference proteome</keyword>
<keyword evidence="11" id="KW-0325">Glycoprotein</keyword>
<dbReference type="GO" id="GO:0004674">
    <property type="term" value="F:protein serine/threonine kinase activity"/>
    <property type="evidence" value="ECO:0007669"/>
    <property type="project" value="UniProtKB-KW"/>
</dbReference>
<dbReference type="Gene3D" id="1.10.510.10">
    <property type="entry name" value="Transferase(Phosphotransferase) domain 1"/>
    <property type="match status" value="1"/>
</dbReference>
<dbReference type="SMART" id="SM00220">
    <property type="entry name" value="S_TKc"/>
    <property type="match status" value="1"/>
</dbReference>
<reference evidence="16" key="1">
    <citation type="journal article" date="2023" name="Plant J.">
        <title>Genome sequences and population genomics provide insights into the demographic history, inbreeding, and mutation load of two 'living fossil' tree species of Dipteronia.</title>
        <authorList>
            <person name="Feng Y."/>
            <person name="Comes H.P."/>
            <person name="Chen J."/>
            <person name="Zhu S."/>
            <person name="Lu R."/>
            <person name="Zhang X."/>
            <person name="Li P."/>
            <person name="Qiu J."/>
            <person name="Olsen K.M."/>
            <person name="Qiu Y."/>
        </authorList>
    </citation>
    <scope>NUCLEOTIDE SEQUENCE</scope>
    <source>
        <strain evidence="16">NBL</strain>
    </source>
</reference>
<dbReference type="Proteomes" id="UP001281410">
    <property type="component" value="Unassembled WGS sequence"/>
</dbReference>
<dbReference type="PROSITE" id="PS00108">
    <property type="entry name" value="PROTEIN_KINASE_ST"/>
    <property type="match status" value="1"/>
</dbReference>
<evidence type="ECO:0000256" key="3">
    <source>
        <dbReference type="ARBA" id="ARBA00022679"/>
    </source>
</evidence>
<keyword evidence="4 13" id="KW-0812">Transmembrane</keyword>
<evidence type="ECO:0000256" key="14">
    <source>
        <dbReference type="SAM" id="SignalP"/>
    </source>
</evidence>
<proteinExistence type="predicted"/>
<dbReference type="EMBL" id="JANJYJ010000006">
    <property type="protein sequence ID" value="KAK3206153.1"/>
    <property type="molecule type" value="Genomic_DNA"/>
</dbReference>
<keyword evidence="5 14" id="KW-0732">Signal</keyword>
<keyword evidence="6 12" id="KW-0547">Nucleotide-binding</keyword>
<feature type="chain" id="PRO_5041899820" description="Protein kinase domain-containing protein" evidence="14">
    <location>
        <begin position="25"/>
        <end position="833"/>
    </location>
</feature>
<dbReference type="PROSITE" id="PS50011">
    <property type="entry name" value="PROTEIN_KINASE_DOM"/>
    <property type="match status" value="1"/>
</dbReference>
<evidence type="ECO:0000256" key="1">
    <source>
        <dbReference type="ARBA" id="ARBA00004479"/>
    </source>
</evidence>
<evidence type="ECO:0000256" key="4">
    <source>
        <dbReference type="ARBA" id="ARBA00022692"/>
    </source>
</evidence>
<dbReference type="InterPro" id="IPR000719">
    <property type="entry name" value="Prot_kinase_dom"/>
</dbReference>
<evidence type="ECO:0000256" key="10">
    <source>
        <dbReference type="ARBA" id="ARBA00023136"/>
    </source>
</evidence>
<evidence type="ECO:0000256" key="8">
    <source>
        <dbReference type="ARBA" id="ARBA00022840"/>
    </source>
</evidence>
<dbReference type="FunFam" id="2.60.120.430:FF:000001">
    <property type="entry name" value="Receptor-like protein kinase FERONIA"/>
    <property type="match status" value="1"/>
</dbReference>
<dbReference type="FunFam" id="1.10.510.10:FF:000058">
    <property type="entry name" value="Receptor-like protein kinase FERONIA"/>
    <property type="match status" value="1"/>
</dbReference>
<dbReference type="InterPro" id="IPR008271">
    <property type="entry name" value="Ser/Thr_kinase_AS"/>
</dbReference>
<keyword evidence="10 13" id="KW-0472">Membrane</keyword>
<dbReference type="InterPro" id="IPR011009">
    <property type="entry name" value="Kinase-like_dom_sf"/>
</dbReference>
<dbReference type="CDD" id="cd14066">
    <property type="entry name" value="STKc_IRAK"/>
    <property type="match status" value="1"/>
</dbReference>
<feature type="signal peptide" evidence="14">
    <location>
        <begin position="1"/>
        <end position="24"/>
    </location>
</feature>
<accession>A0AAE0A9Z3</accession>
<evidence type="ECO:0000256" key="12">
    <source>
        <dbReference type="PROSITE-ProRule" id="PRU10141"/>
    </source>
</evidence>
<evidence type="ECO:0000259" key="15">
    <source>
        <dbReference type="PROSITE" id="PS50011"/>
    </source>
</evidence>
<organism evidence="16 17">
    <name type="scientific">Dipteronia sinensis</name>
    <dbReference type="NCBI Taxonomy" id="43782"/>
    <lineage>
        <taxon>Eukaryota</taxon>
        <taxon>Viridiplantae</taxon>
        <taxon>Streptophyta</taxon>
        <taxon>Embryophyta</taxon>
        <taxon>Tracheophyta</taxon>
        <taxon>Spermatophyta</taxon>
        <taxon>Magnoliopsida</taxon>
        <taxon>eudicotyledons</taxon>
        <taxon>Gunneridae</taxon>
        <taxon>Pentapetalae</taxon>
        <taxon>rosids</taxon>
        <taxon>malvids</taxon>
        <taxon>Sapindales</taxon>
        <taxon>Sapindaceae</taxon>
        <taxon>Hippocastanoideae</taxon>
        <taxon>Acereae</taxon>
        <taxon>Dipteronia</taxon>
    </lineage>
</organism>
<dbReference type="Pfam" id="PF07714">
    <property type="entry name" value="PK_Tyr_Ser-Thr"/>
    <property type="match status" value="1"/>
</dbReference>
<dbReference type="PANTHER" id="PTHR27003:SF426">
    <property type="entry name" value="RECEPTOR-LIKE PROTEIN KINASE HERK 1"/>
    <property type="match status" value="1"/>
</dbReference>
<dbReference type="InterPro" id="IPR017441">
    <property type="entry name" value="Protein_kinase_ATP_BS"/>
</dbReference>
<evidence type="ECO:0000313" key="16">
    <source>
        <dbReference type="EMBL" id="KAK3206153.1"/>
    </source>
</evidence>
<dbReference type="PROSITE" id="PS00107">
    <property type="entry name" value="PROTEIN_KINASE_ATP"/>
    <property type="match status" value="1"/>
</dbReference>
<dbReference type="GO" id="GO:0005886">
    <property type="term" value="C:plasma membrane"/>
    <property type="evidence" value="ECO:0007669"/>
    <property type="project" value="TreeGrafter"/>
</dbReference>
<dbReference type="Gene3D" id="3.30.200.20">
    <property type="entry name" value="Phosphorylase Kinase, domain 1"/>
    <property type="match status" value="1"/>
</dbReference>
<evidence type="ECO:0000256" key="5">
    <source>
        <dbReference type="ARBA" id="ARBA00022729"/>
    </source>
</evidence>
<keyword evidence="2" id="KW-0723">Serine/threonine-protein kinase</keyword>
<comment type="caution">
    <text evidence="16">The sequence shown here is derived from an EMBL/GenBank/DDBJ whole genome shotgun (WGS) entry which is preliminary data.</text>
</comment>
<name>A0AAE0A9Z3_9ROSI</name>
<dbReference type="FunFam" id="3.30.200.20:FF:000039">
    <property type="entry name" value="receptor-like protein kinase FERONIA"/>
    <property type="match status" value="1"/>
</dbReference>
<dbReference type="PANTHER" id="PTHR27003">
    <property type="entry name" value="OS07G0166700 PROTEIN"/>
    <property type="match status" value="1"/>
</dbReference>
<dbReference type="InterPro" id="IPR024788">
    <property type="entry name" value="Malectin-like_Carb-bd_dom"/>
</dbReference>
<gene>
    <name evidence="16" type="ORF">Dsin_020199</name>
</gene>
<dbReference type="GO" id="GO:0009506">
    <property type="term" value="C:plasmodesma"/>
    <property type="evidence" value="ECO:0007669"/>
    <property type="project" value="TreeGrafter"/>
</dbReference>
<dbReference type="Gene3D" id="2.60.120.430">
    <property type="entry name" value="Galactose-binding lectin"/>
    <property type="match status" value="2"/>
</dbReference>
<keyword evidence="7" id="KW-0418">Kinase</keyword>
<evidence type="ECO:0000256" key="6">
    <source>
        <dbReference type="ARBA" id="ARBA00022741"/>
    </source>
</evidence>
<comment type="subcellular location">
    <subcellularLocation>
        <location evidence="1">Membrane</location>
        <topology evidence="1">Single-pass type I membrane protein</topology>
    </subcellularLocation>
</comment>
<keyword evidence="3" id="KW-0808">Transferase</keyword>
<sequence length="833" mass="92013">MGCRGLHLLIWVLSILCFACFCCCQFIPQDNYLINCGSPTNATVGNRVFVSDNSASKLLSTPQNVLASTSSKPVTSSKDSVLYQTARVFTGSSKYTFSIRQSDRHWIRLYLYPFVYDKYDMSKANFSVSSANHALLSDFSVNSYVVKEFSVNVTSSTLDVTFSPSGDSFAFVNALEVISVPNKLIADDASSISPPVVFQGLLWQALETVHRVNMGGPIITFENDTLWRTWVPDRSFLVEANLAKSVSNIPAVNYVEGGATPLIAPNTVYGTATMMNSENDPNSNFNVTWEFKVDPGFQYLVRFHFCDIVSRNLNQLYFNVFIDSWIAIRDLDLSTYLTNTLAGAYFMDVVTVKTVSNKIRISVGPSNLHDVYPNAILNGLEIMKMNNSQGSLSGPTAGTTSSSSKINVGMIVGVVIGVSVAAVLAGILFIICWRRRKLAAQGHTKTWIPLSTNGGNSHTMGSKYSNGTTTSIHSNLGYRFPFVAIQEATNNFDESWVIGIGGFGKVYKGELNDGTKVAVKRGNPRSQQGLAEFQTEIEMLSQFRHRHLVSLIGYCDEKNEMILIYEYMENGTLKGHLYGSGFPSLSWKQRLEVCIGAARGLHYLHTGYAKAVIHRDVKSANILLDENLMSKVADFGLSKTGPELDQTHVSTAVKGSFGYLDPEYFRRQQLTEKSDVYSFGVVLFEVLCARPVIDPSLPREMVNLAEWAMKWQKKGQLDQIIDSTLAGKIRPDSLRKFAETAEKCLADYGVDRPSMGDVLWNLEYALQLQEAVLQGDPEENSTNVIGELSPQVNNFNQDDNSFSASQADVSIADDLSGVSMSRVFSQLVKSEGR</sequence>